<keyword evidence="7" id="KW-0119">Carbohydrate metabolism</keyword>
<dbReference type="GO" id="GO:0005576">
    <property type="term" value="C:extracellular region"/>
    <property type="evidence" value="ECO:0007669"/>
    <property type="project" value="UniProtKB-SubCell"/>
</dbReference>
<protein>
    <recommendedName>
        <fullName evidence="12">CBM2 domain-containing protein</fullName>
    </recommendedName>
</protein>
<evidence type="ECO:0000256" key="1">
    <source>
        <dbReference type="ARBA" id="ARBA00004613"/>
    </source>
</evidence>
<dbReference type="PROSITE" id="PS51173">
    <property type="entry name" value="CBM2"/>
    <property type="match status" value="1"/>
</dbReference>
<dbReference type="Gene3D" id="3.40.50.1820">
    <property type="entry name" value="alpha/beta hydrolase"/>
    <property type="match status" value="1"/>
</dbReference>
<evidence type="ECO:0000256" key="4">
    <source>
        <dbReference type="ARBA" id="ARBA00022801"/>
    </source>
</evidence>
<evidence type="ECO:0000259" key="12">
    <source>
        <dbReference type="PROSITE" id="PS51173"/>
    </source>
</evidence>
<dbReference type="PROSITE" id="PS51318">
    <property type="entry name" value="TAT"/>
    <property type="match status" value="1"/>
</dbReference>
<dbReference type="Gene3D" id="2.60.40.290">
    <property type="match status" value="1"/>
</dbReference>
<evidence type="ECO:0000256" key="3">
    <source>
        <dbReference type="ARBA" id="ARBA00022729"/>
    </source>
</evidence>
<dbReference type="AlphaFoldDB" id="A0A401V2P6"/>
<dbReference type="InterPro" id="IPR001919">
    <property type="entry name" value="CBD2"/>
</dbReference>
<evidence type="ECO:0000256" key="7">
    <source>
        <dbReference type="ARBA" id="ARBA00023277"/>
    </source>
</evidence>
<evidence type="ECO:0000256" key="11">
    <source>
        <dbReference type="SAM" id="SignalP"/>
    </source>
</evidence>
<evidence type="ECO:0000256" key="9">
    <source>
        <dbReference type="ARBA" id="ARBA00023326"/>
    </source>
</evidence>
<dbReference type="InterPro" id="IPR006311">
    <property type="entry name" value="TAT_signal"/>
</dbReference>
<evidence type="ECO:0000313" key="13">
    <source>
        <dbReference type="EMBL" id="GCD21161.1"/>
    </source>
</evidence>
<keyword evidence="9" id="KW-0624">Polysaccharide degradation</keyword>
<dbReference type="PROSITE" id="PS00561">
    <property type="entry name" value="CBM2_A"/>
    <property type="match status" value="1"/>
</dbReference>
<proteinExistence type="predicted"/>
<keyword evidence="8" id="KW-0326">Glycosidase</keyword>
<evidence type="ECO:0000256" key="5">
    <source>
        <dbReference type="ARBA" id="ARBA00023001"/>
    </source>
</evidence>
<dbReference type="SUPFAM" id="SSF49384">
    <property type="entry name" value="Carbohydrate-binding domain"/>
    <property type="match status" value="1"/>
</dbReference>
<keyword evidence="5" id="KW-0136">Cellulose degradation</keyword>
<dbReference type="PANTHER" id="PTHR43037:SF3">
    <property type="entry name" value="FERULOYL ESTERASE B"/>
    <property type="match status" value="1"/>
</dbReference>
<dbReference type="InterPro" id="IPR010126">
    <property type="entry name" value="Esterase_phb"/>
</dbReference>
<dbReference type="InterPro" id="IPR012291">
    <property type="entry name" value="CBM2_carb-bd_dom_sf"/>
</dbReference>
<reference evidence="13 14" key="1">
    <citation type="submission" date="2018-11" db="EMBL/GenBank/DDBJ databases">
        <title>Draft genome sequence of Cellulomonas takizawaensis strain TKZ-21.</title>
        <authorList>
            <person name="Yamamura H."/>
            <person name="Hayashi T."/>
            <person name="Hamada M."/>
            <person name="Serisawa Y."/>
            <person name="Matsuyama K."/>
            <person name="Nakagawa Y."/>
            <person name="Otoguro M."/>
            <person name="Yanagida F."/>
            <person name="Hayakawa M."/>
        </authorList>
    </citation>
    <scope>NUCLEOTIDE SEQUENCE [LARGE SCALE GENOMIC DNA]</scope>
    <source>
        <strain evidence="13 14">TKZ-21</strain>
    </source>
</reference>
<dbReference type="PANTHER" id="PTHR43037">
    <property type="entry name" value="UNNAMED PRODUCT-RELATED"/>
    <property type="match status" value="1"/>
</dbReference>
<dbReference type="Proteomes" id="UP000288246">
    <property type="component" value="Unassembled WGS sequence"/>
</dbReference>
<feature type="compositionally biased region" description="Pro residues" evidence="10">
    <location>
        <begin position="322"/>
        <end position="347"/>
    </location>
</feature>
<feature type="chain" id="PRO_5039035510" description="CBM2 domain-containing protein" evidence="11">
    <location>
        <begin position="34"/>
        <end position="467"/>
    </location>
</feature>
<comment type="subcellular location">
    <subcellularLocation>
        <location evidence="1">Secreted</location>
    </subcellularLocation>
</comment>
<keyword evidence="6" id="KW-0325">Glycoprotein</keyword>
<dbReference type="GO" id="GO:0030245">
    <property type="term" value="P:cellulose catabolic process"/>
    <property type="evidence" value="ECO:0007669"/>
    <property type="project" value="UniProtKB-KW"/>
</dbReference>
<evidence type="ECO:0000256" key="8">
    <source>
        <dbReference type="ARBA" id="ARBA00023295"/>
    </source>
</evidence>
<evidence type="ECO:0000256" key="10">
    <source>
        <dbReference type="SAM" id="MobiDB-lite"/>
    </source>
</evidence>
<dbReference type="InterPro" id="IPR008965">
    <property type="entry name" value="CBM2/CBM3_carb-bd_dom_sf"/>
</dbReference>
<dbReference type="Pfam" id="PF10503">
    <property type="entry name" value="Esterase_PHB"/>
    <property type="match status" value="1"/>
</dbReference>
<evidence type="ECO:0000256" key="6">
    <source>
        <dbReference type="ARBA" id="ARBA00023180"/>
    </source>
</evidence>
<accession>A0A401V2P6</accession>
<feature type="domain" description="CBM2" evidence="12">
    <location>
        <begin position="358"/>
        <end position="467"/>
    </location>
</feature>
<keyword evidence="4" id="KW-0378">Hydrolase</keyword>
<evidence type="ECO:0000256" key="2">
    <source>
        <dbReference type="ARBA" id="ARBA00022525"/>
    </source>
</evidence>
<comment type="caution">
    <text evidence="13">The sequence shown here is derived from an EMBL/GenBank/DDBJ whole genome shotgun (WGS) entry which is preliminary data.</text>
</comment>
<dbReference type="GO" id="GO:0004553">
    <property type="term" value="F:hydrolase activity, hydrolyzing O-glycosyl compounds"/>
    <property type="evidence" value="ECO:0007669"/>
    <property type="project" value="InterPro"/>
</dbReference>
<evidence type="ECO:0000313" key="14">
    <source>
        <dbReference type="Proteomes" id="UP000288246"/>
    </source>
</evidence>
<feature type="region of interest" description="Disordered" evidence="10">
    <location>
        <begin position="320"/>
        <end position="347"/>
    </location>
</feature>
<organism evidence="13 14">
    <name type="scientific">Cellulomonas algicola</name>
    <dbReference type="NCBI Taxonomy" id="2071633"/>
    <lineage>
        <taxon>Bacteria</taxon>
        <taxon>Bacillati</taxon>
        <taxon>Actinomycetota</taxon>
        <taxon>Actinomycetes</taxon>
        <taxon>Micrococcales</taxon>
        <taxon>Cellulomonadaceae</taxon>
        <taxon>Cellulomonas</taxon>
    </lineage>
</organism>
<sequence length="467" mass="48772">MTSTRAPLRRSLAVLTALAAALVGLLATMLTSAAPARAASLQEVTSFGSNPGGLRMFLFVPDNLPARPAVLVVNHYCTGSAQAMYSGSQFDELATRYGFIAVYPSTNRSGSCFDVSSSEALKHGGASDPTSIVSMVRYVQQRWTTDTSRVFATGVSSGAMMTQVLLATYPDVFAAGSAFAGVPATCFSTSGPPPGTTSQAGWNSDCAQGRLTRTAQQWGDLARAAYPGYTGARPRVQLWHGTQDDTLSYVQHGEAIKQWTNVLGVPATPSSTETIGNNTRTRYGGTGDRAPIEANSLQGVGHNLPVDAAAAIRFFGLDQPTTPTPTTPAPTTPVPTPTATTPTPPVPTDWPTLPQPTATSGPATCTVAWSVNQWNTGFTANVTITNLDYAAASGWQLTWRWTAGQKVTQAWSSTVTQTGDVVVASNAAWNATIPVGGSVQIGFNATHTGSNPPPADLKLNGRACARA</sequence>
<dbReference type="SUPFAM" id="SSF53474">
    <property type="entry name" value="alpha/beta-Hydrolases"/>
    <property type="match status" value="2"/>
</dbReference>
<dbReference type="GO" id="GO:0030247">
    <property type="term" value="F:polysaccharide binding"/>
    <property type="evidence" value="ECO:0007669"/>
    <property type="project" value="UniProtKB-UniRule"/>
</dbReference>
<dbReference type="RefSeq" id="WP_124343670.1">
    <property type="nucleotide sequence ID" value="NZ_BHYL01000240.1"/>
</dbReference>
<keyword evidence="3 11" id="KW-0732">Signal</keyword>
<gene>
    <name evidence="13" type="ORF">CTKZ_27230</name>
</gene>
<keyword evidence="2" id="KW-0964">Secreted</keyword>
<dbReference type="NCBIfam" id="TIGR01840">
    <property type="entry name" value="esterase_phb"/>
    <property type="match status" value="1"/>
</dbReference>
<dbReference type="Pfam" id="PF00553">
    <property type="entry name" value="CBM_2"/>
    <property type="match status" value="1"/>
</dbReference>
<dbReference type="EMBL" id="BHYL01000240">
    <property type="protein sequence ID" value="GCD21161.1"/>
    <property type="molecule type" value="Genomic_DNA"/>
</dbReference>
<keyword evidence="14" id="KW-1185">Reference proteome</keyword>
<name>A0A401V2P6_9CELL</name>
<dbReference type="InterPro" id="IPR018366">
    <property type="entry name" value="CBM2_CS"/>
</dbReference>
<dbReference type="InterPro" id="IPR050955">
    <property type="entry name" value="Plant_Biomass_Hydrol_Est"/>
</dbReference>
<feature type="signal peptide" evidence="11">
    <location>
        <begin position="1"/>
        <end position="33"/>
    </location>
</feature>
<dbReference type="OrthoDB" id="9767239at2"/>
<dbReference type="SMART" id="SM00637">
    <property type="entry name" value="CBD_II"/>
    <property type="match status" value="1"/>
</dbReference>
<dbReference type="InterPro" id="IPR029058">
    <property type="entry name" value="AB_hydrolase_fold"/>
</dbReference>